<feature type="transmembrane region" description="Helical" evidence="1">
    <location>
        <begin position="44"/>
        <end position="66"/>
    </location>
</feature>
<keyword evidence="3" id="KW-1185">Reference proteome</keyword>
<gene>
    <name evidence="2 4 5" type="ORF">SRAE_2000485200</name>
</gene>
<reference evidence="2 3" key="1">
    <citation type="submission" date="2014-09" db="EMBL/GenBank/DDBJ databases">
        <authorList>
            <person name="Martin A.A."/>
        </authorList>
    </citation>
    <scope>NUCLEOTIDE SEQUENCE</scope>
    <source>
        <strain evidence="3">ED321</strain>
        <strain evidence="2">ED321 Heterogonic</strain>
    </source>
</reference>
<evidence type="ECO:0000313" key="5">
    <source>
        <dbReference type="WormBase" id="SRAE_2000485200"/>
    </source>
</evidence>
<accession>A0A090LKK8</accession>
<dbReference type="InterPro" id="IPR003377">
    <property type="entry name" value="Cornichon"/>
</dbReference>
<dbReference type="Pfam" id="PF03311">
    <property type="entry name" value="Cornichon"/>
    <property type="match status" value="1"/>
</dbReference>
<dbReference type="WormBase" id="SRAE_2000485200">
    <property type="protein sequence ID" value="SRP08811"/>
    <property type="gene ID" value="WBGene00265098"/>
</dbReference>
<keyword evidence="1" id="KW-1133">Transmembrane helix</keyword>
<dbReference type="CTD" id="36382591"/>
<evidence type="ECO:0000313" key="4">
    <source>
        <dbReference type="WBParaSite" id="SRAE_2000485200.1"/>
    </source>
</evidence>
<dbReference type="RefSeq" id="XP_024509417.1">
    <property type="nucleotide sequence ID" value="XM_024643783.1"/>
</dbReference>
<evidence type="ECO:0000313" key="2">
    <source>
        <dbReference type="EMBL" id="CEF70218.1"/>
    </source>
</evidence>
<dbReference type="GeneID" id="36382591"/>
<dbReference type="SMART" id="SM01398">
    <property type="entry name" value="Cornichon"/>
    <property type="match status" value="1"/>
</dbReference>
<proteinExistence type="predicted"/>
<name>A0A090LKK8_STRRB</name>
<dbReference type="STRING" id="34506.A0A090LKK8"/>
<keyword evidence="1" id="KW-0472">Membrane</keyword>
<dbReference type="WBParaSite" id="SRAE_2000485200.1">
    <property type="protein sequence ID" value="SRAE_2000485200.1"/>
    <property type="gene ID" value="WBGene00265098"/>
</dbReference>
<organism evidence="2">
    <name type="scientific">Strongyloides ratti</name>
    <name type="common">Parasitic roundworm</name>
    <dbReference type="NCBI Taxonomy" id="34506"/>
    <lineage>
        <taxon>Eukaryota</taxon>
        <taxon>Metazoa</taxon>
        <taxon>Ecdysozoa</taxon>
        <taxon>Nematoda</taxon>
        <taxon>Chromadorea</taxon>
        <taxon>Rhabditida</taxon>
        <taxon>Tylenchina</taxon>
        <taxon>Panagrolaimomorpha</taxon>
        <taxon>Strongyloidoidea</taxon>
        <taxon>Strongyloididae</taxon>
        <taxon>Strongyloides</taxon>
    </lineage>
</organism>
<keyword evidence="1" id="KW-0812">Transmembrane</keyword>
<dbReference type="Proteomes" id="UP000035682">
    <property type="component" value="Unplaced"/>
</dbReference>
<dbReference type="EMBL" id="LN609529">
    <property type="protein sequence ID" value="CEF70218.1"/>
    <property type="molecule type" value="Genomic_DNA"/>
</dbReference>
<dbReference type="AlphaFoldDB" id="A0A090LKK8"/>
<dbReference type="GO" id="GO:0016192">
    <property type="term" value="P:vesicle-mediated transport"/>
    <property type="evidence" value="ECO:0007669"/>
    <property type="project" value="InterPro"/>
</dbReference>
<sequence>MLMNIINVITTIIQLLYCVGGCLVSVASVILLCDLQKSSENPLVISAILNKINIPIFFGNIIIYLLTIIKRQYLHLMLITPLTLWHIWKIWKRSPYNYDFYESTKILRRDENKKYIREWIFKGGYYSMMVIIYSKEFF</sequence>
<protein>
    <submittedName>
        <fullName evidence="2 4">Cornichon family-containing protein</fullName>
    </submittedName>
</protein>
<feature type="transmembrane region" description="Helical" evidence="1">
    <location>
        <begin position="12"/>
        <end position="32"/>
    </location>
</feature>
<evidence type="ECO:0000313" key="3">
    <source>
        <dbReference type="Proteomes" id="UP000035682"/>
    </source>
</evidence>
<evidence type="ECO:0000256" key="1">
    <source>
        <dbReference type="SAM" id="Phobius"/>
    </source>
</evidence>
<reference evidence="4" key="2">
    <citation type="submission" date="2020-12" db="UniProtKB">
        <authorList>
            <consortium name="WormBaseParasite"/>
        </authorList>
    </citation>
    <scope>IDENTIFICATION</scope>
</reference>